<protein>
    <submittedName>
        <fullName evidence="1">Uncharacterized protein</fullName>
    </submittedName>
</protein>
<sequence>MEIRASNQITLHHRGKRASEIYGHKTHPLSLLLPARVPEDSLWLTDLVYTALGTIVSYSESGSACYGRFRSVPQNSSPGQGTEQEVWNCKDGKLVGVELTYSAG</sequence>
<dbReference type="EMBL" id="JACVVK020000043">
    <property type="protein sequence ID" value="KAK7499494.1"/>
    <property type="molecule type" value="Genomic_DNA"/>
</dbReference>
<comment type="caution">
    <text evidence="1">The sequence shown here is derived from an EMBL/GenBank/DDBJ whole genome shotgun (WGS) entry which is preliminary data.</text>
</comment>
<proteinExistence type="predicted"/>
<accession>A0ABD0LKL6</accession>
<dbReference type="AlphaFoldDB" id="A0ABD0LKL6"/>
<evidence type="ECO:0000313" key="1">
    <source>
        <dbReference type="EMBL" id="KAK7499494.1"/>
    </source>
</evidence>
<name>A0ABD0LKL6_9CAEN</name>
<keyword evidence="2" id="KW-1185">Reference proteome</keyword>
<organism evidence="1 2">
    <name type="scientific">Batillaria attramentaria</name>
    <dbReference type="NCBI Taxonomy" id="370345"/>
    <lineage>
        <taxon>Eukaryota</taxon>
        <taxon>Metazoa</taxon>
        <taxon>Spiralia</taxon>
        <taxon>Lophotrochozoa</taxon>
        <taxon>Mollusca</taxon>
        <taxon>Gastropoda</taxon>
        <taxon>Caenogastropoda</taxon>
        <taxon>Sorbeoconcha</taxon>
        <taxon>Cerithioidea</taxon>
        <taxon>Batillariidae</taxon>
        <taxon>Batillaria</taxon>
    </lineage>
</organism>
<gene>
    <name evidence="1" type="ORF">BaRGS_00009146</name>
</gene>
<dbReference type="Proteomes" id="UP001519460">
    <property type="component" value="Unassembled WGS sequence"/>
</dbReference>
<reference evidence="1 2" key="1">
    <citation type="journal article" date="2023" name="Sci. Data">
        <title>Genome assembly of the Korean intertidal mud-creeper Batillaria attramentaria.</title>
        <authorList>
            <person name="Patra A.K."/>
            <person name="Ho P.T."/>
            <person name="Jun S."/>
            <person name="Lee S.J."/>
            <person name="Kim Y."/>
            <person name="Won Y.J."/>
        </authorList>
    </citation>
    <scope>NUCLEOTIDE SEQUENCE [LARGE SCALE GENOMIC DNA]</scope>
    <source>
        <strain evidence="1">Wonlab-2016</strain>
    </source>
</reference>
<evidence type="ECO:0000313" key="2">
    <source>
        <dbReference type="Proteomes" id="UP001519460"/>
    </source>
</evidence>